<protein>
    <submittedName>
        <fullName evidence="2">Ribonuclease Z</fullName>
    </submittedName>
</protein>
<dbReference type="AlphaFoldDB" id="A0A2N5NM96"/>
<dbReference type="PANTHER" id="PTHR47619">
    <property type="entry name" value="METALLO-HYDROLASE YYCJ-RELATED"/>
    <property type="match status" value="1"/>
</dbReference>
<gene>
    <name evidence="2" type="ORF">CDL18_00050</name>
</gene>
<dbReference type="InterPro" id="IPR052533">
    <property type="entry name" value="WalJ/YycJ-like"/>
</dbReference>
<dbReference type="Gene3D" id="3.60.15.10">
    <property type="entry name" value="Ribonuclease Z/Hydroxyacylglutathione hydrolase-like"/>
    <property type="match status" value="1"/>
</dbReference>
<accession>A0A2N5NM96</accession>
<dbReference type="InterPro" id="IPR036866">
    <property type="entry name" value="RibonucZ/Hydroxyglut_hydro"/>
</dbReference>
<dbReference type="SMART" id="SM00849">
    <property type="entry name" value="Lactamase_B"/>
    <property type="match status" value="1"/>
</dbReference>
<dbReference type="Proteomes" id="UP000234849">
    <property type="component" value="Unassembled WGS sequence"/>
</dbReference>
<evidence type="ECO:0000313" key="2">
    <source>
        <dbReference type="EMBL" id="PLT58025.1"/>
    </source>
</evidence>
<dbReference type="Pfam" id="PF12706">
    <property type="entry name" value="Lactamase_B_2"/>
    <property type="match status" value="1"/>
</dbReference>
<dbReference type="PANTHER" id="PTHR47619:SF1">
    <property type="entry name" value="EXODEOXYRIBONUCLEASE WALJ"/>
    <property type="match status" value="1"/>
</dbReference>
<evidence type="ECO:0000313" key="3">
    <source>
        <dbReference type="Proteomes" id="UP000234849"/>
    </source>
</evidence>
<feature type="domain" description="Metallo-beta-lactamase" evidence="1">
    <location>
        <begin position="11"/>
        <end position="169"/>
    </location>
</feature>
<comment type="caution">
    <text evidence="2">The sequence shown here is derived from an EMBL/GenBank/DDBJ whole genome shotgun (WGS) entry which is preliminary data.</text>
</comment>
<sequence length="265" mass="29237">MRLCSIASGSSGNCIYVGSDNTHLLIDTGISKKRIDAGLKELEIKGEELDGILITHEHSDHIQGLGVFSRKYEIPIYATPGTIAGIQAYSRLGAMPEGLYHVIHSDEPFMLGDIRVNPFAISHDANEPTGYRLECRDKSVAVATDLGIYDAYTVSHLQNLDAVLLEANHDLHMLEVGPYPYPLKRRVMGDKGHLSNELSGRLLCDILHDNLKHIVLGHLSKENNYESLAYETVKLEVTLGDNAYKGEDLNMAVAKRDSISEIITV</sequence>
<evidence type="ECO:0000259" key="1">
    <source>
        <dbReference type="SMART" id="SM00849"/>
    </source>
</evidence>
<dbReference type="SUPFAM" id="SSF56281">
    <property type="entry name" value="Metallo-hydrolase/oxidoreductase"/>
    <property type="match status" value="1"/>
</dbReference>
<name>A0A2N5NM96_MEDGN</name>
<proteinExistence type="predicted"/>
<reference evidence="2 3" key="1">
    <citation type="journal article" date="2017" name="Genome Med.">
        <title>A novel Ruminococcus gnavus clade enriched in inflammatory bowel disease patients.</title>
        <authorList>
            <person name="Hall A.B."/>
            <person name="Yassour M."/>
            <person name="Sauk J."/>
            <person name="Garner A."/>
            <person name="Jiang X."/>
            <person name="Arthur T."/>
            <person name="Lagoudas G.K."/>
            <person name="Vatanen T."/>
            <person name="Fornelos N."/>
            <person name="Wilson R."/>
            <person name="Bertha M."/>
            <person name="Cohen M."/>
            <person name="Garber J."/>
            <person name="Khalili H."/>
            <person name="Gevers D."/>
            <person name="Ananthakrishnan A.N."/>
            <person name="Kugathasan S."/>
            <person name="Lander E.S."/>
            <person name="Blainey P."/>
            <person name="Vlamakis H."/>
            <person name="Xavier R.J."/>
            <person name="Huttenhower C."/>
        </authorList>
    </citation>
    <scope>NUCLEOTIDE SEQUENCE [LARGE SCALE GENOMIC DNA]</scope>
    <source>
        <strain evidence="2 3">RJX1118</strain>
    </source>
</reference>
<dbReference type="InterPro" id="IPR001279">
    <property type="entry name" value="Metallo-B-lactamas"/>
</dbReference>
<dbReference type="EMBL" id="NIHM01000001">
    <property type="protein sequence ID" value="PLT58025.1"/>
    <property type="molecule type" value="Genomic_DNA"/>
</dbReference>
<dbReference type="RefSeq" id="WP_101878886.1">
    <property type="nucleotide sequence ID" value="NZ_CACRUK010000018.1"/>
</dbReference>
<organism evidence="2 3">
    <name type="scientific">Mediterraneibacter gnavus</name>
    <name type="common">Ruminococcus gnavus</name>
    <dbReference type="NCBI Taxonomy" id="33038"/>
    <lineage>
        <taxon>Bacteria</taxon>
        <taxon>Bacillati</taxon>
        <taxon>Bacillota</taxon>
        <taxon>Clostridia</taxon>
        <taxon>Lachnospirales</taxon>
        <taxon>Lachnospiraceae</taxon>
        <taxon>Mediterraneibacter</taxon>
    </lineage>
</organism>